<gene>
    <name evidence="2" type="ORF">Z518_03881</name>
</gene>
<dbReference type="OrthoDB" id="4150903at2759"/>
<feature type="region of interest" description="Disordered" evidence="1">
    <location>
        <begin position="335"/>
        <end position="363"/>
    </location>
</feature>
<dbReference type="RefSeq" id="XP_013273043.1">
    <property type="nucleotide sequence ID" value="XM_013417589.1"/>
</dbReference>
<dbReference type="Proteomes" id="UP000053617">
    <property type="component" value="Unassembled WGS sequence"/>
</dbReference>
<feature type="region of interest" description="Disordered" evidence="1">
    <location>
        <begin position="477"/>
        <end position="502"/>
    </location>
</feature>
<feature type="region of interest" description="Disordered" evidence="1">
    <location>
        <begin position="121"/>
        <end position="192"/>
    </location>
</feature>
<accession>A0A0D2FUY8</accession>
<proteinExistence type="predicted"/>
<dbReference type="AlphaFoldDB" id="A0A0D2FUY8"/>
<feature type="compositionally biased region" description="Low complexity" evidence="1">
    <location>
        <begin position="490"/>
        <end position="502"/>
    </location>
</feature>
<evidence type="ECO:0000313" key="2">
    <source>
        <dbReference type="EMBL" id="KIX05907.1"/>
    </source>
</evidence>
<evidence type="ECO:0000313" key="3">
    <source>
        <dbReference type="Proteomes" id="UP000053617"/>
    </source>
</evidence>
<feature type="compositionally biased region" description="Polar residues" evidence="1">
    <location>
        <begin position="121"/>
        <end position="150"/>
    </location>
</feature>
<sequence>MPAVVHVPQPQERGPSAAIDHSKGSRARKSTAIRAWYKKRFPSCIKAKVDDSPELPRSMPIEEFLFQPGAAALTSRNQMNSSMTNAREAKSRSNDTKEALRDARNAECLIELPLHSKSSIRSRSNTFDMQGVSRNETSSPSTLPTHSQVNDPEMTLMHTNQAGEYLPPPSSSWKARPRPRRANINSPDDFNRFRSDIQGRVELDSQPLAPGRNHAKVPESEDVVFELDYGARPPRASASLARVLLELPVSATSTGGLPKPGAPLPIDPTPIPFISSVVSSDKEIVPDDQGARKFTTFKAYPGVPKRKPVQVSYVPPLLQAGYANGVPPVLRASHTKQLTSQGDKSTNNVLRRESENGRGSRAPYLRPSVDFHEEMFLNSVPSQSILSLPGRRHPKHHESRIPSMDFSTERFGEEVIAMLGNFEEEKKETSAPAAVGGQPQSQSQHRVSPISSMDRRGAIHEMEACGLCRRGGSQAMTARSATREIRPDQNSNPVSPVSPLSSGTAQVSFLEYNWPRFSEMHEYVDPADEYSRRFRDRRREIRRGREQART</sequence>
<reference evidence="2 3" key="1">
    <citation type="submission" date="2015-01" db="EMBL/GenBank/DDBJ databases">
        <title>The Genome Sequence of Rhinocladiella mackenzie CBS 650.93.</title>
        <authorList>
            <consortium name="The Broad Institute Genomics Platform"/>
            <person name="Cuomo C."/>
            <person name="de Hoog S."/>
            <person name="Gorbushina A."/>
            <person name="Stielow B."/>
            <person name="Teixiera M."/>
            <person name="Abouelleil A."/>
            <person name="Chapman S.B."/>
            <person name="Priest M."/>
            <person name="Young S.K."/>
            <person name="Wortman J."/>
            <person name="Nusbaum C."/>
            <person name="Birren B."/>
        </authorList>
    </citation>
    <scope>NUCLEOTIDE SEQUENCE [LARGE SCALE GENOMIC DNA]</scope>
    <source>
        <strain evidence="2 3">CBS 650.93</strain>
    </source>
</reference>
<feature type="region of interest" description="Disordered" evidence="1">
    <location>
        <begin position="528"/>
        <end position="550"/>
    </location>
</feature>
<feature type="compositionally biased region" description="Polar residues" evidence="1">
    <location>
        <begin position="335"/>
        <end position="349"/>
    </location>
</feature>
<dbReference type="HOGENOM" id="CLU_048133_0_0_1"/>
<feature type="region of interest" description="Disordered" evidence="1">
    <location>
        <begin position="1"/>
        <end position="30"/>
    </location>
</feature>
<feature type="compositionally biased region" description="Polar residues" evidence="1">
    <location>
        <begin position="438"/>
        <end position="449"/>
    </location>
</feature>
<feature type="region of interest" description="Disordered" evidence="1">
    <location>
        <begin position="426"/>
        <end position="449"/>
    </location>
</feature>
<dbReference type="GeneID" id="25291952"/>
<organism evidence="2 3">
    <name type="scientific">Rhinocladiella mackenziei CBS 650.93</name>
    <dbReference type="NCBI Taxonomy" id="1442369"/>
    <lineage>
        <taxon>Eukaryota</taxon>
        <taxon>Fungi</taxon>
        <taxon>Dikarya</taxon>
        <taxon>Ascomycota</taxon>
        <taxon>Pezizomycotina</taxon>
        <taxon>Eurotiomycetes</taxon>
        <taxon>Chaetothyriomycetidae</taxon>
        <taxon>Chaetothyriales</taxon>
        <taxon>Herpotrichiellaceae</taxon>
        <taxon>Rhinocladiella</taxon>
    </lineage>
</organism>
<protein>
    <submittedName>
        <fullName evidence="2">Uncharacterized protein</fullName>
    </submittedName>
</protein>
<dbReference type="EMBL" id="KN847477">
    <property type="protein sequence ID" value="KIX05907.1"/>
    <property type="molecule type" value="Genomic_DNA"/>
</dbReference>
<evidence type="ECO:0000256" key="1">
    <source>
        <dbReference type="SAM" id="MobiDB-lite"/>
    </source>
</evidence>
<name>A0A0D2FUY8_9EURO</name>
<dbReference type="VEuPathDB" id="FungiDB:Z518_03881"/>
<keyword evidence="3" id="KW-1185">Reference proteome</keyword>